<keyword evidence="2 4" id="KW-0808">Transferase</keyword>
<dbReference type="AlphaFoldDB" id="A0A161HF06"/>
<name>A0A161HF06_9ASCO</name>
<dbReference type="Pfam" id="PF11968">
    <property type="entry name" value="Bmt2"/>
    <property type="match status" value="1"/>
</dbReference>
<dbReference type="PANTHER" id="PTHR21008:SF1">
    <property type="entry name" value="25S RRNA (ADENINE(2142)-N(1))-METHYLTRANSFERASE"/>
    <property type="match status" value="1"/>
</dbReference>
<dbReference type="EC" id="2.1.1.-" evidence="4"/>
<evidence type="ECO:0000256" key="4">
    <source>
        <dbReference type="HAMAP-Rule" id="MF_03044"/>
    </source>
</evidence>
<dbReference type="PANTHER" id="PTHR21008">
    <property type="entry name" value="S-ADENOSYLMETHIONINE SENSOR UPSTREAM OF MTORC1-RELATED"/>
    <property type="match status" value="1"/>
</dbReference>
<evidence type="ECO:0000256" key="1">
    <source>
        <dbReference type="ARBA" id="ARBA00022603"/>
    </source>
</evidence>
<dbReference type="Proteomes" id="UP000189580">
    <property type="component" value="Chromosome c"/>
</dbReference>
<feature type="binding site" evidence="4">
    <location>
        <position position="88"/>
    </location>
    <ligand>
        <name>S-adenosyl-L-methionine</name>
        <dbReference type="ChEBI" id="CHEBI:59789"/>
    </ligand>
</feature>
<dbReference type="HAMAP" id="MF_03044">
    <property type="entry name" value="BMT2"/>
    <property type="match status" value="1"/>
</dbReference>
<evidence type="ECO:0000313" key="5">
    <source>
        <dbReference type="EMBL" id="ANB10981.1"/>
    </source>
</evidence>
<protein>
    <recommendedName>
        <fullName evidence="4">25S rRNA adenine-N(1) methyltransferase</fullName>
        <ecNumber evidence="4">2.1.1.-</ecNumber>
    </recommendedName>
</protein>
<comment type="similarity">
    <text evidence="4">Belongs to the BMT2 family.</text>
</comment>
<dbReference type="SUPFAM" id="SSF53335">
    <property type="entry name" value="S-adenosyl-L-methionine-dependent methyltransferases"/>
    <property type="match status" value="1"/>
</dbReference>
<keyword evidence="1 4" id="KW-0489">Methyltransferase</keyword>
<feature type="binding site" evidence="4">
    <location>
        <position position="109"/>
    </location>
    <ligand>
        <name>S-adenosyl-L-methionine</name>
        <dbReference type="ChEBI" id="CHEBI:59789"/>
    </ligand>
</feature>
<keyword evidence="3 4" id="KW-0949">S-adenosyl-L-methionine</keyword>
<dbReference type="GO" id="GO:0016433">
    <property type="term" value="F:rRNA (adenine) methyltransferase activity"/>
    <property type="evidence" value="ECO:0007669"/>
    <property type="project" value="UniProtKB-UniRule"/>
</dbReference>
<dbReference type="KEGG" id="slb:AWJ20_3775"/>
<evidence type="ECO:0000256" key="2">
    <source>
        <dbReference type="ARBA" id="ARBA00022679"/>
    </source>
</evidence>
<sequence length="262" mass="29619">MMKRQASLQAQLDKTIDPAERAGLQDEISRISKALNEEGGLDKYQQASIAGQSTTRGGDSSKILVDWLKDELKTEDQLRTDLSLLEVGCLSVKNACSQSKLFSSIERIDLNSQDPLIKKQDFMERPLPRQNQKETDRFDVISLSLVLNYVPDAVTRGQMLYRTTQFLKPPSTPGRPLPALFLVLPSPCTNNSRYLTEERLLQILQTLGYTLTQRKEAKKVVYWLLTLEKPPLTPSQAAKLKGRFKKKLLNDGKIRNNFAVVI</sequence>
<dbReference type="InterPro" id="IPR021867">
    <property type="entry name" value="Bmt2/SAMTOR"/>
</dbReference>
<proteinExistence type="inferred from homology"/>
<dbReference type="GO" id="GO:0005730">
    <property type="term" value="C:nucleolus"/>
    <property type="evidence" value="ECO:0007669"/>
    <property type="project" value="UniProtKB-SubCell"/>
</dbReference>
<keyword evidence="4" id="KW-0539">Nucleus</keyword>
<dbReference type="OrthoDB" id="5954793at2759"/>
<evidence type="ECO:0000256" key="3">
    <source>
        <dbReference type="ARBA" id="ARBA00022691"/>
    </source>
</evidence>
<organism evidence="5 6">
    <name type="scientific">Sugiyamaella lignohabitans</name>
    <dbReference type="NCBI Taxonomy" id="796027"/>
    <lineage>
        <taxon>Eukaryota</taxon>
        <taxon>Fungi</taxon>
        <taxon>Dikarya</taxon>
        <taxon>Ascomycota</taxon>
        <taxon>Saccharomycotina</taxon>
        <taxon>Dipodascomycetes</taxon>
        <taxon>Dipodascales</taxon>
        <taxon>Trichomonascaceae</taxon>
        <taxon>Sugiyamaella</taxon>
    </lineage>
</organism>
<comment type="subcellular location">
    <subcellularLocation>
        <location evidence="4">Nucleus</location>
        <location evidence="4">Nucleolus</location>
    </subcellularLocation>
</comment>
<reference evidence="5 6" key="1">
    <citation type="submission" date="2016-02" db="EMBL/GenBank/DDBJ databases">
        <title>Complete genome sequence and transcriptome regulation of the pentose utilising yeast Sugiyamaella lignohabitans.</title>
        <authorList>
            <person name="Bellasio M."/>
            <person name="Peymann A."/>
            <person name="Valli M."/>
            <person name="Sipitzky M."/>
            <person name="Graf A."/>
            <person name="Sauer M."/>
            <person name="Marx H."/>
            <person name="Mattanovich D."/>
        </authorList>
    </citation>
    <scope>NUCLEOTIDE SEQUENCE [LARGE SCALE GENOMIC DNA]</scope>
    <source>
        <strain evidence="5 6">CBS 10342</strain>
    </source>
</reference>
<keyword evidence="6" id="KW-1185">Reference proteome</keyword>
<gene>
    <name evidence="4 5" type="primary">BMT2</name>
    <name evidence="5" type="ORF">AWJ20_3775</name>
</gene>
<dbReference type="RefSeq" id="XP_018733458.1">
    <property type="nucleotide sequence ID" value="XM_018880804.1"/>
</dbReference>
<dbReference type="EMBL" id="CP014500">
    <property type="protein sequence ID" value="ANB10981.1"/>
    <property type="molecule type" value="Genomic_DNA"/>
</dbReference>
<accession>A0A161HF06</accession>
<dbReference type="InterPro" id="IPR029063">
    <property type="entry name" value="SAM-dependent_MTases_sf"/>
</dbReference>
<dbReference type="GeneID" id="30035833"/>
<evidence type="ECO:0000313" key="6">
    <source>
        <dbReference type="Proteomes" id="UP000189580"/>
    </source>
</evidence>
<comment type="function">
    <text evidence="4">S-adenosyl-L-methionine-dependent methyltransferase that specifically methylates the N(1) position of an adenine present in helix 65 in 25S rRNA.</text>
</comment>